<reference evidence="4 5" key="1">
    <citation type="submission" date="2024-03" db="EMBL/GenBank/DDBJ databases">
        <title>Novel species of the genus Variovorax.</title>
        <authorList>
            <person name="Liu Q."/>
            <person name="Xin Y.-H."/>
        </authorList>
    </citation>
    <scope>NUCLEOTIDE SEQUENCE [LARGE SCALE GENOMIC DNA]</scope>
    <source>
        <strain evidence="4 5">KACC 18901</strain>
    </source>
</reference>
<dbReference type="Pfam" id="PF13561">
    <property type="entry name" value="adh_short_C2"/>
    <property type="match status" value="1"/>
</dbReference>
<dbReference type="RefSeq" id="WP_340338352.1">
    <property type="nucleotide sequence ID" value="NZ_JBBKZS010000015.1"/>
</dbReference>
<proteinExistence type="inferred from homology"/>
<dbReference type="PANTHER" id="PTHR24321">
    <property type="entry name" value="DEHYDROGENASES, SHORT CHAIN"/>
    <property type="match status" value="1"/>
</dbReference>
<comment type="similarity">
    <text evidence="1">Belongs to the short-chain dehydrogenases/reductases (SDR) family.</text>
</comment>
<dbReference type="PRINTS" id="PR00081">
    <property type="entry name" value="GDHRDH"/>
</dbReference>
<evidence type="ECO:0000256" key="1">
    <source>
        <dbReference type="ARBA" id="ARBA00006484"/>
    </source>
</evidence>
<dbReference type="PROSITE" id="PS00061">
    <property type="entry name" value="ADH_SHORT"/>
    <property type="match status" value="1"/>
</dbReference>
<dbReference type="InterPro" id="IPR002347">
    <property type="entry name" value="SDR_fam"/>
</dbReference>
<feature type="domain" description="Ketoreductase" evidence="3">
    <location>
        <begin position="10"/>
        <end position="203"/>
    </location>
</feature>
<dbReference type="NCBIfam" id="NF005559">
    <property type="entry name" value="PRK07231.1"/>
    <property type="match status" value="1"/>
</dbReference>
<sequence length="255" mass="26496">MTTTHDFSGKAVLITGAGGGIGRATALAFAKAGARLMLSDIDLAAVEETASLARAQGGEATARQVDVTREAEVAAMVAATVAAWGRLDCAFNNAGIEIETTLITEADESVYDRIMGVNVKGVWLCLKHELRQMVAQGRGAIVNTASVAGLKGAPRLATYGASKHAVIGLTKSTAAEFGKKNIRINAVCPGVIRTPMAQRWAQVDPEIPARMAALHPIGRIGEPEEVAATVLWLCSDAASFVTGHSQTVDGGFTAI</sequence>
<dbReference type="Gene3D" id="3.40.50.720">
    <property type="entry name" value="NAD(P)-binding Rossmann-like Domain"/>
    <property type="match status" value="1"/>
</dbReference>
<dbReference type="InterPro" id="IPR036291">
    <property type="entry name" value="NAD(P)-bd_dom_sf"/>
</dbReference>
<organism evidence="4 5">
    <name type="scientific">Variovorax robiniae</name>
    <dbReference type="NCBI Taxonomy" id="1836199"/>
    <lineage>
        <taxon>Bacteria</taxon>
        <taxon>Pseudomonadati</taxon>
        <taxon>Pseudomonadota</taxon>
        <taxon>Betaproteobacteria</taxon>
        <taxon>Burkholderiales</taxon>
        <taxon>Comamonadaceae</taxon>
        <taxon>Variovorax</taxon>
    </lineage>
</organism>
<dbReference type="SUPFAM" id="SSF51735">
    <property type="entry name" value="NAD(P)-binding Rossmann-fold domains"/>
    <property type="match status" value="1"/>
</dbReference>
<dbReference type="Proteomes" id="UP001367030">
    <property type="component" value="Unassembled WGS sequence"/>
</dbReference>
<evidence type="ECO:0000256" key="2">
    <source>
        <dbReference type="ARBA" id="ARBA00023002"/>
    </source>
</evidence>
<dbReference type="EMBL" id="JBBKZS010000015">
    <property type="protein sequence ID" value="MEJ8858291.1"/>
    <property type="molecule type" value="Genomic_DNA"/>
</dbReference>
<comment type="caution">
    <text evidence="4">The sequence shown here is derived from an EMBL/GenBank/DDBJ whole genome shotgun (WGS) entry which is preliminary data.</text>
</comment>
<dbReference type="SMART" id="SM00822">
    <property type="entry name" value="PKS_KR"/>
    <property type="match status" value="1"/>
</dbReference>
<protein>
    <submittedName>
        <fullName evidence="4">SDR family oxidoreductase</fullName>
    </submittedName>
</protein>
<dbReference type="InterPro" id="IPR057326">
    <property type="entry name" value="KR_dom"/>
</dbReference>
<keyword evidence="5" id="KW-1185">Reference proteome</keyword>
<dbReference type="PRINTS" id="PR00080">
    <property type="entry name" value="SDRFAMILY"/>
</dbReference>
<accession>A0ABU8XFH9</accession>
<evidence type="ECO:0000313" key="4">
    <source>
        <dbReference type="EMBL" id="MEJ8858291.1"/>
    </source>
</evidence>
<dbReference type="CDD" id="cd05233">
    <property type="entry name" value="SDR_c"/>
    <property type="match status" value="1"/>
</dbReference>
<evidence type="ECO:0000259" key="3">
    <source>
        <dbReference type="SMART" id="SM00822"/>
    </source>
</evidence>
<gene>
    <name evidence="4" type="ORF">WKW79_27230</name>
</gene>
<evidence type="ECO:0000313" key="5">
    <source>
        <dbReference type="Proteomes" id="UP001367030"/>
    </source>
</evidence>
<dbReference type="NCBIfam" id="NF004818">
    <property type="entry name" value="PRK06172.1"/>
    <property type="match status" value="1"/>
</dbReference>
<keyword evidence="2" id="KW-0560">Oxidoreductase</keyword>
<dbReference type="PANTHER" id="PTHR24321:SF11">
    <property type="entry name" value="BLR0893 PROTEIN"/>
    <property type="match status" value="1"/>
</dbReference>
<dbReference type="InterPro" id="IPR020904">
    <property type="entry name" value="Sc_DH/Rdtase_CS"/>
</dbReference>
<name>A0ABU8XFH9_9BURK</name>